<dbReference type="HOGENOM" id="CLU_477327_0_0_1"/>
<keyword evidence="2" id="KW-1185">Reference proteome</keyword>
<reference evidence="1 2" key="1">
    <citation type="submission" date="2014-04" db="EMBL/GenBank/DDBJ databases">
        <authorList>
            <consortium name="DOE Joint Genome Institute"/>
            <person name="Kuo A."/>
            <person name="Zuccaro A."/>
            <person name="Kohler A."/>
            <person name="Nagy L.G."/>
            <person name="Floudas D."/>
            <person name="Copeland A."/>
            <person name="Barry K.W."/>
            <person name="Cichocki N."/>
            <person name="Veneault-Fourrey C."/>
            <person name="LaButti K."/>
            <person name="Lindquist E.A."/>
            <person name="Lipzen A."/>
            <person name="Lundell T."/>
            <person name="Morin E."/>
            <person name="Murat C."/>
            <person name="Sun H."/>
            <person name="Tunlid A."/>
            <person name="Henrissat B."/>
            <person name="Grigoriev I.V."/>
            <person name="Hibbett D.S."/>
            <person name="Martin F."/>
            <person name="Nordberg H.P."/>
            <person name="Cantor M.N."/>
            <person name="Hua S.X."/>
        </authorList>
    </citation>
    <scope>NUCLEOTIDE SEQUENCE [LARGE SCALE GENOMIC DNA]</scope>
    <source>
        <strain evidence="1 2">MAFF 305830</strain>
    </source>
</reference>
<dbReference type="Proteomes" id="UP000054097">
    <property type="component" value="Unassembled WGS sequence"/>
</dbReference>
<organism evidence="1 2">
    <name type="scientific">Serendipita vermifera MAFF 305830</name>
    <dbReference type="NCBI Taxonomy" id="933852"/>
    <lineage>
        <taxon>Eukaryota</taxon>
        <taxon>Fungi</taxon>
        <taxon>Dikarya</taxon>
        <taxon>Basidiomycota</taxon>
        <taxon>Agaricomycotina</taxon>
        <taxon>Agaricomycetes</taxon>
        <taxon>Sebacinales</taxon>
        <taxon>Serendipitaceae</taxon>
        <taxon>Serendipita</taxon>
    </lineage>
</organism>
<accession>A0A0C3BMB9</accession>
<name>A0A0C3BMB9_SERVB</name>
<evidence type="ECO:0000313" key="2">
    <source>
        <dbReference type="Proteomes" id="UP000054097"/>
    </source>
</evidence>
<dbReference type="OrthoDB" id="1638493at2759"/>
<proteinExistence type="predicted"/>
<reference evidence="2" key="2">
    <citation type="submission" date="2015-01" db="EMBL/GenBank/DDBJ databases">
        <title>Evolutionary Origins and Diversification of the Mycorrhizal Mutualists.</title>
        <authorList>
            <consortium name="DOE Joint Genome Institute"/>
            <consortium name="Mycorrhizal Genomics Consortium"/>
            <person name="Kohler A."/>
            <person name="Kuo A."/>
            <person name="Nagy L.G."/>
            <person name="Floudas D."/>
            <person name="Copeland A."/>
            <person name="Barry K.W."/>
            <person name="Cichocki N."/>
            <person name="Veneault-Fourrey C."/>
            <person name="LaButti K."/>
            <person name="Lindquist E.A."/>
            <person name="Lipzen A."/>
            <person name="Lundell T."/>
            <person name="Morin E."/>
            <person name="Murat C."/>
            <person name="Riley R."/>
            <person name="Ohm R."/>
            <person name="Sun H."/>
            <person name="Tunlid A."/>
            <person name="Henrissat B."/>
            <person name="Grigoriev I.V."/>
            <person name="Hibbett D.S."/>
            <person name="Martin F."/>
        </authorList>
    </citation>
    <scope>NUCLEOTIDE SEQUENCE [LARGE SCALE GENOMIC DNA]</scope>
    <source>
        <strain evidence="2">MAFF 305830</strain>
    </source>
</reference>
<dbReference type="STRING" id="933852.A0A0C3BMB9"/>
<gene>
    <name evidence="1" type="ORF">M408DRAFT_326021</name>
</gene>
<dbReference type="AlphaFoldDB" id="A0A0C3BMB9"/>
<evidence type="ECO:0008006" key="3">
    <source>
        <dbReference type="Google" id="ProtNLM"/>
    </source>
</evidence>
<sequence>MSLSISLNPITRSLHMHGTAHTTSSYSLSGTVNLRLSKNTSTFPAPFARTRSAKAIVLTSLMVTFEGKSEHERAGEAYNAVRLCTVSQQLVESPVTLHINDNNHATHYDIVFDLLTIPGWLPPSFNASDNETYLISSTSYSLFATATYRVEGDSQSSSPFGSILHGCLPQRSKEHNAEAERVEIELLRHLVAVPPPRPTETSLFPLTTFSISAQAKDSSPIPNDIVSKLEILCSIPNFVATSESTVPITVKARFKGPLPEGAEQSELSVESMEIDLDQHDHFRSKPDDQYTSRFALPSEQPSTHPLLHRNQWDDSSILGLLLSDSSDRQWTKTKSILSPEAPSSFHLQTTDGSTGAHALRNDWSVIKMNAQLNTAARETISHGSQMGKTCDYITPLMQSPYHRVTHTIRVSAFVTYQGDKQDLVQFSLPVHFIVVPNPPSGDSTLNTDPHVNAPQRISASIPAAQYQPLSLPAYAQLFHDDGEARIDAARGIPPAYKGQLDDSDDVGHKVTKPELVPVGTQLIDLENMRTLLD</sequence>
<evidence type="ECO:0000313" key="1">
    <source>
        <dbReference type="EMBL" id="KIM33234.1"/>
    </source>
</evidence>
<protein>
    <recommendedName>
        <fullName evidence="3">Arrestin-like N-terminal domain-containing protein</fullName>
    </recommendedName>
</protein>
<dbReference type="EMBL" id="KN824278">
    <property type="protein sequence ID" value="KIM33234.1"/>
    <property type="molecule type" value="Genomic_DNA"/>
</dbReference>